<dbReference type="Proteomes" id="UP000424527">
    <property type="component" value="Unassembled WGS sequence"/>
</dbReference>
<feature type="region of interest" description="Disordered" evidence="1">
    <location>
        <begin position="187"/>
        <end position="317"/>
    </location>
</feature>
<gene>
    <name evidence="2" type="ORF">D5F01_LYC20797</name>
</gene>
<dbReference type="AlphaFoldDB" id="A0A6G0HMD4"/>
<feature type="compositionally biased region" description="Basic and acidic residues" evidence="1">
    <location>
        <begin position="294"/>
        <end position="309"/>
    </location>
</feature>
<evidence type="ECO:0000313" key="3">
    <source>
        <dbReference type="Proteomes" id="UP000424527"/>
    </source>
</evidence>
<organism evidence="2 3">
    <name type="scientific">Larimichthys crocea</name>
    <name type="common">Large yellow croaker</name>
    <name type="synonym">Pseudosciaena crocea</name>
    <dbReference type="NCBI Taxonomy" id="215358"/>
    <lineage>
        <taxon>Eukaryota</taxon>
        <taxon>Metazoa</taxon>
        <taxon>Chordata</taxon>
        <taxon>Craniata</taxon>
        <taxon>Vertebrata</taxon>
        <taxon>Euteleostomi</taxon>
        <taxon>Actinopterygii</taxon>
        <taxon>Neopterygii</taxon>
        <taxon>Teleostei</taxon>
        <taxon>Neoteleostei</taxon>
        <taxon>Acanthomorphata</taxon>
        <taxon>Eupercaria</taxon>
        <taxon>Sciaenidae</taxon>
        <taxon>Larimichthys</taxon>
    </lineage>
</organism>
<feature type="compositionally biased region" description="Polar residues" evidence="1">
    <location>
        <begin position="211"/>
        <end position="232"/>
    </location>
</feature>
<keyword evidence="3" id="KW-1185">Reference proteome</keyword>
<accession>A0A6G0HMD4</accession>
<evidence type="ECO:0000313" key="2">
    <source>
        <dbReference type="EMBL" id="KAE8280243.1"/>
    </source>
</evidence>
<name>A0A6G0HMD4_LARCR</name>
<reference evidence="2 3" key="1">
    <citation type="submission" date="2019-07" db="EMBL/GenBank/DDBJ databases">
        <title>Chromosome genome assembly for large yellow croaker.</title>
        <authorList>
            <person name="Xiao S."/>
        </authorList>
    </citation>
    <scope>NUCLEOTIDE SEQUENCE [LARGE SCALE GENOMIC DNA]</scope>
    <source>
        <strain evidence="2">JMULYC20181020</strain>
        <tissue evidence="2">Muscle</tissue>
    </source>
</reference>
<feature type="compositionally biased region" description="Basic residues" evidence="1">
    <location>
        <begin position="282"/>
        <end position="293"/>
    </location>
</feature>
<comment type="caution">
    <text evidence="2">The sequence shown here is derived from an EMBL/GenBank/DDBJ whole genome shotgun (WGS) entry which is preliminary data.</text>
</comment>
<dbReference type="EMBL" id="REGW02000021">
    <property type="protein sequence ID" value="KAE8280243.1"/>
    <property type="molecule type" value="Genomic_DNA"/>
</dbReference>
<proteinExistence type="predicted"/>
<sequence>MQHHGRVEEHRRERVGGARVHDAGVVWSHRYAKSILLQAYLDCLNKVWHSKQRDESSTPRIQTQLVKMLTSKTGIADYREAYEFCVDLWDELSLALCESQGSSLVPPSRDELCQMQGSGAMIRLALLADFYRYLKEDLALNEEESSKKLCAIRAETFEIITASRLDARPVLHKITVIPVPTGHLTGLDSSIRDSLVRPTEPMGGYAAPAQIPNTARDSSPQKAKGGQEQTGSPLGGRLNSDVTGDKTKREGKKQKKSNKDTDRGKLPSCTGVVQTEREKKQTKTTKMKKKKRDNTKSEQGRIEMAEGEMRTLACGHG</sequence>
<evidence type="ECO:0000256" key="1">
    <source>
        <dbReference type="SAM" id="MobiDB-lite"/>
    </source>
</evidence>
<protein>
    <submittedName>
        <fullName evidence="2">Uncharacterized protein</fullName>
    </submittedName>
</protein>